<organism evidence="2 3">
    <name type="scientific">Penicillium expansum</name>
    <name type="common">Blue mold rot fungus</name>
    <dbReference type="NCBI Taxonomy" id="27334"/>
    <lineage>
        <taxon>Eukaryota</taxon>
        <taxon>Fungi</taxon>
        <taxon>Dikarya</taxon>
        <taxon>Ascomycota</taxon>
        <taxon>Pezizomycotina</taxon>
        <taxon>Eurotiomycetes</taxon>
        <taxon>Eurotiomycetidae</taxon>
        <taxon>Eurotiales</taxon>
        <taxon>Aspergillaceae</taxon>
        <taxon>Penicillium</taxon>
    </lineage>
</organism>
<feature type="region of interest" description="Disordered" evidence="1">
    <location>
        <begin position="1"/>
        <end position="50"/>
    </location>
</feature>
<name>A0A0A2L864_PENEN</name>
<dbReference type="EMBL" id="JQFZ01000117">
    <property type="protein sequence ID" value="KGO58636.1"/>
    <property type="molecule type" value="Genomic_DNA"/>
</dbReference>
<reference evidence="2 3" key="1">
    <citation type="journal article" date="2015" name="Mol. Plant Microbe Interact.">
        <title>Genome, transcriptome, and functional analyses of Penicillium expansum provide new insights into secondary metabolism and pathogenicity.</title>
        <authorList>
            <person name="Ballester A.R."/>
            <person name="Marcet-Houben M."/>
            <person name="Levin E."/>
            <person name="Sela N."/>
            <person name="Selma-Lazaro C."/>
            <person name="Carmona L."/>
            <person name="Wisniewski M."/>
            <person name="Droby S."/>
            <person name="Gonzalez-Candelas L."/>
            <person name="Gabaldon T."/>
        </authorList>
    </citation>
    <scope>NUCLEOTIDE SEQUENCE [LARGE SCALE GENOMIC DNA]</scope>
    <source>
        <strain evidence="2 3">MD-8</strain>
    </source>
</reference>
<gene>
    <name evidence="2" type="ORF">PEX2_066200</name>
</gene>
<keyword evidence="3" id="KW-1185">Reference proteome</keyword>
<dbReference type="VEuPathDB" id="FungiDB:PEXP_000720"/>
<evidence type="ECO:0000313" key="3">
    <source>
        <dbReference type="Proteomes" id="UP000030143"/>
    </source>
</evidence>
<protein>
    <submittedName>
        <fullName evidence="2">Uncharacterized protein</fullName>
    </submittedName>
</protein>
<dbReference type="HOGENOM" id="CLU_3125555_0_0_1"/>
<comment type="caution">
    <text evidence="2">The sequence shown here is derived from an EMBL/GenBank/DDBJ whole genome shotgun (WGS) entry which is preliminary data.</text>
</comment>
<proteinExistence type="predicted"/>
<dbReference type="GeneID" id="27679311"/>
<evidence type="ECO:0000256" key="1">
    <source>
        <dbReference type="SAM" id="MobiDB-lite"/>
    </source>
</evidence>
<dbReference type="Proteomes" id="UP000030143">
    <property type="component" value="Unassembled WGS sequence"/>
</dbReference>
<sequence length="50" mass="5612">MGAGFLGEKPRQKRGIYYTSPQEAKMRNKANDGMARSSWKSEMGANDKCE</sequence>
<accession>A0A0A2L864</accession>
<evidence type="ECO:0000313" key="2">
    <source>
        <dbReference type="EMBL" id="KGO58636.1"/>
    </source>
</evidence>
<dbReference type="RefSeq" id="XP_016600073.1">
    <property type="nucleotide sequence ID" value="XM_016743891.1"/>
</dbReference>
<dbReference type="AlphaFoldDB" id="A0A0A2L864"/>